<sequence>MDQISGKSSELTSSPNKIKSDNIKTPCPNGEQESGKEEFNMEEEFLKLYQKAKRLRLTEKDFQKIDILQRISWEASYKKLFVTVLLYMLVLILILFVSVIFVCLFNFPVSRNTLLHGWFYLTGSVPEHEQCAVNMPEFVSNVFRPPMECSFCKDVKEIKTVYNISQEDFEELYAYSGVPVVIGDGSANWTATEFFSFDFFKDLYKPGSQALENQKRNCQFFPYKTDFVDLEEVLTMTANTLRKHYRRPYFLPRLSESSKTDWIFMGSPGYGAHMHIDNVQRPSWQAQITGTKRWTLEPPPECYYVCEDQLQVTVQPGQIIVLDTNIWFHSTLNVGSDISITIGSEYD</sequence>
<evidence type="ECO:0000313" key="4">
    <source>
        <dbReference type="Proteomes" id="UP001164746"/>
    </source>
</evidence>
<gene>
    <name evidence="3" type="ORF">MAR_025814</name>
</gene>
<evidence type="ECO:0000256" key="1">
    <source>
        <dbReference type="SAM" id="MobiDB-lite"/>
    </source>
</evidence>
<dbReference type="EMBL" id="CP111019">
    <property type="protein sequence ID" value="WAR11634.1"/>
    <property type="molecule type" value="Genomic_DNA"/>
</dbReference>
<accession>A0ABY7ERS6</accession>
<keyword evidence="4" id="KW-1185">Reference proteome</keyword>
<name>A0ABY7ERS6_MYAAR</name>
<dbReference type="SUPFAM" id="SSF51197">
    <property type="entry name" value="Clavaminate synthase-like"/>
    <property type="match status" value="1"/>
</dbReference>
<keyword evidence="2" id="KW-0472">Membrane</keyword>
<dbReference type="InterPro" id="IPR050910">
    <property type="entry name" value="JMJD6_ArgDemeth/LysHydrox"/>
</dbReference>
<dbReference type="PANTHER" id="PTHR12480:SF19">
    <property type="entry name" value="CUPIN-LIKE DOMAIN-CONTAINING PROTEIN"/>
    <property type="match status" value="1"/>
</dbReference>
<keyword evidence="2" id="KW-1133">Transmembrane helix</keyword>
<dbReference type="Gene3D" id="2.60.120.650">
    <property type="entry name" value="Cupin"/>
    <property type="match status" value="1"/>
</dbReference>
<evidence type="ECO:0000313" key="3">
    <source>
        <dbReference type="EMBL" id="WAR11634.1"/>
    </source>
</evidence>
<feature type="region of interest" description="Disordered" evidence="1">
    <location>
        <begin position="1"/>
        <end position="38"/>
    </location>
</feature>
<organism evidence="3 4">
    <name type="scientific">Mya arenaria</name>
    <name type="common">Soft-shell clam</name>
    <dbReference type="NCBI Taxonomy" id="6604"/>
    <lineage>
        <taxon>Eukaryota</taxon>
        <taxon>Metazoa</taxon>
        <taxon>Spiralia</taxon>
        <taxon>Lophotrochozoa</taxon>
        <taxon>Mollusca</taxon>
        <taxon>Bivalvia</taxon>
        <taxon>Autobranchia</taxon>
        <taxon>Heteroconchia</taxon>
        <taxon>Euheterodonta</taxon>
        <taxon>Imparidentia</taxon>
        <taxon>Neoheterodontei</taxon>
        <taxon>Myida</taxon>
        <taxon>Myoidea</taxon>
        <taxon>Myidae</taxon>
        <taxon>Mya</taxon>
    </lineage>
</organism>
<protein>
    <recommendedName>
        <fullName evidence="5">Cupin-like domain-containing protein</fullName>
    </recommendedName>
</protein>
<proteinExistence type="predicted"/>
<evidence type="ECO:0008006" key="5">
    <source>
        <dbReference type="Google" id="ProtNLM"/>
    </source>
</evidence>
<dbReference type="PANTHER" id="PTHR12480">
    <property type="entry name" value="ARGININE DEMETHYLASE AND LYSYL-HYDROXYLASE JMJD"/>
    <property type="match status" value="1"/>
</dbReference>
<feature type="compositionally biased region" description="Polar residues" evidence="1">
    <location>
        <begin position="1"/>
        <end position="17"/>
    </location>
</feature>
<reference evidence="3" key="1">
    <citation type="submission" date="2022-11" db="EMBL/GenBank/DDBJ databases">
        <title>Centuries of genome instability and evolution in soft-shell clam transmissible cancer (bioRxiv).</title>
        <authorList>
            <person name="Hart S.F.M."/>
            <person name="Yonemitsu M.A."/>
            <person name="Giersch R.M."/>
            <person name="Beal B.F."/>
            <person name="Arriagada G."/>
            <person name="Davis B.W."/>
            <person name="Ostrander E.A."/>
            <person name="Goff S.P."/>
            <person name="Metzger M.J."/>
        </authorList>
    </citation>
    <scope>NUCLEOTIDE SEQUENCE</scope>
    <source>
        <strain evidence="3">MELC-2E11</strain>
        <tissue evidence="3">Siphon/mantle</tissue>
    </source>
</reference>
<evidence type="ECO:0000256" key="2">
    <source>
        <dbReference type="SAM" id="Phobius"/>
    </source>
</evidence>
<feature type="transmembrane region" description="Helical" evidence="2">
    <location>
        <begin position="80"/>
        <end position="107"/>
    </location>
</feature>
<keyword evidence="2" id="KW-0812">Transmembrane</keyword>
<dbReference type="Proteomes" id="UP001164746">
    <property type="component" value="Chromosome 8"/>
</dbReference>